<evidence type="ECO:0000256" key="2">
    <source>
        <dbReference type="ARBA" id="ARBA00011255"/>
    </source>
</evidence>
<dbReference type="GO" id="GO:0009424">
    <property type="term" value="C:bacterial-type flagellum hook"/>
    <property type="evidence" value="ECO:0007669"/>
    <property type="project" value="UniProtKB-UniRule"/>
</dbReference>
<keyword evidence="4 5" id="KW-0975">Bacterial flagellum</keyword>
<comment type="function">
    <text evidence="5">Required for morphogenesis and for the elongation of the flagellar filament by facilitating polymerization of the flagellin monomers at the tip of growing filament. Forms a capping structure, which prevents flagellin subunits (transported through the central channel of the flagellum) from leaking out without polymerization at the distal end.</text>
</comment>
<keyword evidence="3 5" id="KW-0175">Coiled coil</keyword>
<comment type="subcellular location">
    <subcellularLocation>
        <location evidence="5">Secreted</location>
    </subcellularLocation>
    <subcellularLocation>
        <location evidence="5">Bacterial flagellum</location>
    </subcellularLocation>
</comment>
<feature type="domain" description="Flagellar hook-associated protein 2 C-terminal" evidence="7">
    <location>
        <begin position="212"/>
        <end position="431"/>
    </location>
</feature>
<dbReference type="InterPro" id="IPR010810">
    <property type="entry name" value="Flagellin_hook_IN_motif"/>
</dbReference>
<dbReference type="InterPro" id="IPR010809">
    <property type="entry name" value="FliD_C"/>
</dbReference>
<gene>
    <name evidence="8" type="primary">fliD_1</name>
    <name evidence="8" type="ORF">NCTC10738_00060</name>
</gene>
<feature type="domain" description="Flagellar hook-associated protein 2 N-terminal" evidence="6">
    <location>
        <begin position="11"/>
        <end position="108"/>
    </location>
</feature>
<proteinExistence type="inferred from homology"/>
<dbReference type="Proteomes" id="UP000254069">
    <property type="component" value="Unassembled WGS sequence"/>
</dbReference>
<keyword evidence="8" id="KW-0969">Cilium</keyword>
<dbReference type="GO" id="GO:0071973">
    <property type="term" value="P:bacterial-type flagellum-dependent cell motility"/>
    <property type="evidence" value="ECO:0007669"/>
    <property type="project" value="TreeGrafter"/>
</dbReference>
<dbReference type="GO" id="GO:0009421">
    <property type="term" value="C:bacterial-type flagellum filament cap"/>
    <property type="evidence" value="ECO:0007669"/>
    <property type="project" value="InterPro"/>
</dbReference>
<keyword evidence="8" id="KW-0282">Flagellum</keyword>
<dbReference type="GO" id="GO:0007155">
    <property type="term" value="P:cell adhesion"/>
    <property type="evidence" value="ECO:0007669"/>
    <property type="project" value="InterPro"/>
</dbReference>
<evidence type="ECO:0000313" key="8">
    <source>
        <dbReference type="EMBL" id="SUI45420.1"/>
    </source>
</evidence>
<dbReference type="EMBL" id="UGYO01000001">
    <property type="protein sequence ID" value="SUI45420.1"/>
    <property type="molecule type" value="Genomic_DNA"/>
</dbReference>
<evidence type="ECO:0000256" key="5">
    <source>
        <dbReference type="RuleBase" id="RU362066"/>
    </source>
</evidence>
<accession>A0A379YI03</accession>
<protein>
    <recommendedName>
        <fullName evidence="5">Flagellar hook-associated protein 2</fullName>
        <shortName evidence="5">HAP2</shortName>
    </recommendedName>
    <alternativeName>
        <fullName evidence="5">Flagellar cap protein</fullName>
    </alternativeName>
</protein>
<dbReference type="InterPro" id="IPR003481">
    <property type="entry name" value="FliD_N"/>
</dbReference>
<keyword evidence="5" id="KW-0964">Secreted</keyword>
<comment type="similarity">
    <text evidence="1 5">Belongs to the FliD family.</text>
</comment>
<evidence type="ECO:0000259" key="6">
    <source>
        <dbReference type="Pfam" id="PF02465"/>
    </source>
</evidence>
<name>A0A379YI03_9GAMM</name>
<evidence type="ECO:0000313" key="9">
    <source>
        <dbReference type="Proteomes" id="UP000254069"/>
    </source>
</evidence>
<dbReference type="AlphaFoldDB" id="A0A379YI03"/>
<feature type="coiled-coil region" evidence="5">
    <location>
        <begin position="394"/>
        <end position="421"/>
    </location>
</feature>
<sequence length="451" mass="47795">MAGLTATGIGSGLDISGIVSALVNAEKAPKEARLNQTEGLINTQISAIGALKSSISEFMDKLKPLSESKTFTGFTSNLSKSDYLSAKATPDAVAGSYNLVVEQLAQSQKLGSANVTDVTSPIGSGSLDIDVAGESFAIEVNSDDSLQDIVKKINSAEDNVGVTATIINSDAGPQMVLTSNKTGTDNQIQLSATDDTGTALADTFAMTEVQAAKDAILYVDGLKVTSNSNEVENAIQGVTLNLKDADADKSTTLTIEPDRAGATKAIKEFVDAYNSMMETARGMSSYDPKTKQSGVFQGDSLIRSLQGQFRGAISSSYGEGMALANLGIKTTRDGSLELDEDRLKKVLENDLANVTDFFTNEENGFAAKMKSVGDTYVQTGGLLDSRDESLDNRLARIGDERESLELKMKAYEARLTKQYNAMDLLVGQLNSQGALLSQRLNSLPGLVPKDK</sequence>
<keyword evidence="8" id="KW-0966">Cell projection</keyword>
<dbReference type="RefSeq" id="WP_107111782.1">
    <property type="nucleotide sequence ID" value="NZ_JADZHC010000039.1"/>
</dbReference>
<evidence type="ECO:0000256" key="3">
    <source>
        <dbReference type="ARBA" id="ARBA00023054"/>
    </source>
</evidence>
<dbReference type="PANTHER" id="PTHR30288">
    <property type="entry name" value="FLAGELLAR CAP/ASSEMBLY PROTEIN FLID"/>
    <property type="match status" value="1"/>
</dbReference>
<dbReference type="Gene3D" id="3.30.70.2120">
    <property type="match status" value="1"/>
</dbReference>
<evidence type="ECO:0000259" key="7">
    <source>
        <dbReference type="Pfam" id="PF07195"/>
    </source>
</evidence>
<evidence type="ECO:0000256" key="4">
    <source>
        <dbReference type="ARBA" id="ARBA00023143"/>
    </source>
</evidence>
<comment type="subunit">
    <text evidence="2 5">Homopentamer.</text>
</comment>
<reference evidence="8 9" key="1">
    <citation type="submission" date="2018-06" db="EMBL/GenBank/DDBJ databases">
        <authorList>
            <consortium name="Pathogen Informatics"/>
            <person name="Doyle S."/>
        </authorList>
    </citation>
    <scope>NUCLEOTIDE SEQUENCE [LARGE SCALE GENOMIC DNA]</scope>
    <source>
        <strain evidence="8 9">NCTC10738</strain>
    </source>
</reference>
<dbReference type="Pfam" id="PF07195">
    <property type="entry name" value="FliD_C"/>
    <property type="match status" value="1"/>
</dbReference>
<evidence type="ECO:0000256" key="1">
    <source>
        <dbReference type="ARBA" id="ARBA00009764"/>
    </source>
</evidence>
<dbReference type="GO" id="GO:0005576">
    <property type="term" value="C:extracellular region"/>
    <property type="evidence" value="ECO:0007669"/>
    <property type="project" value="UniProtKB-SubCell"/>
</dbReference>
<dbReference type="Pfam" id="PF02465">
    <property type="entry name" value="FliD_N"/>
    <property type="match status" value="1"/>
</dbReference>
<organism evidence="8 9">
    <name type="scientific">Shewanella algae</name>
    <dbReference type="NCBI Taxonomy" id="38313"/>
    <lineage>
        <taxon>Bacteria</taxon>
        <taxon>Pseudomonadati</taxon>
        <taxon>Pseudomonadota</taxon>
        <taxon>Gammaproteobacteria</taxon>
        <taxon>Alteromonadales</taxon>
        <taxon>Shewanellaceae</taxon>
        <taxon>Shewanella</taxon>
    </lineage>
</organism>
<dbReference type="PANTHER" id="PTHR30288:SF0">
    <property type="entry name" value="FLAGELLAR HOOK-ASSOCIATED PROTEIN 2"/>
    <property type="match status" value="1"/>
</dbReference>
<dbReference type="Pfam" id="PF07196">
    <property type="entry name" value="Flagellin_IN"/>
    <property type="match status" value="1"/>
</dbReference>
<dbReference type="InterPro" id="IPR040026">
    <property type="entry name" value="FliD"/>
</dbReference>
<keyword evidence="9" id="KW-1185">Reference proteome</keyword>